<organism evidence="1 2">
    <name type="scientific">Aspergillus brasiliensis</name>
    <dbReference type="NCBI Taxonomy" id="319629"/>
    <lineage>
        <taxon>Eukaryota</taxon>
        <taxon>Fungi</taxon>
        <taxon>Dikarya</taxon>
        <taxon>Ascomycota</taxon>
        <taxon>Pezizomycotina</taxon>
        <taxon>Eurotiomycetes</taxon>
        <taxon>Eurotiomycetidae</taxon>
        <taxon>Eurotiales</taxon>
        <taxon>Aspergillaceae</taxon>
        <taxon>Aspergillus</taxon>
        <taxon>Aspergillus subgen. Circumdati</taxon>
    </lineage>
</organism>
<sequence>MDMRKLSFILLLLSTTLMVYLRTLLARPIYIYNNQELLQVPAPPSPSESAYALAFLDEPVFAPLASHIADHPYPWRDKRPFQETNYALLMGAVQTLLEADNEEEEGSVGLKESYEQQDFVERNSTETYFLWVGDGRDEQWPSCT</sequence>
<reference evidence="1" key="1">
    <citation type="submission" date="2022-07" db="EMBL/GenBank/DDBJ databases">
        <title>Taxonomy of Aspergillus series Nigri: significant species reduction supported by multi-species coalescent approaches.</title>
        <authorList>
            <person name="Bian C."/>
            <person name="Kusuya Y."/>
            <person name="Sklenar F."/>
            <person name="D'hooge E."/>
            <person name="Yaguchi T."/>
            <person name="Takahashi H."/>
            <person name="Hubka V."/>
        </authorList>
    </citation>
    <scope>NUCLEOTIDE SEQUENCE</scope>
    <source>
        <strain evidence="1">CBS 733.88</strain>
    </source>
</reference>
<dbReference type="AlphaFoldDB" id="A0A9W5YYV4"/>
<protein>
    <submittedName>
        <fullName evidence="1">Uncharacterized protein</fullName>
    </submittedName>
</protein>
<comment type="caution">
    <text evidence="1">The sequence shown here is derived from an EMBL/GenBank/DDBJ whole genome shotgun (WGS) entry which is preliminary data.</text>
</comment>
<gene>
    <name evidence="1" type="ORF">AbraCBS73388_002005</name>
</gene>
<proteinExistence type="predicted"/>
<accession>A0A9W5YYV4</accession>
<dbReference type="Proteomes" id="UP001143548">
    <property type="component" value="Unassembled WGS sequence"/>
</dbReference>
<dbReference type="EMBL" id="BROQ01000132">
    <property type="protein sequence ID" value="GKZ26055.1"/>
    <property type="molecule type" value="Genomic_DNA"/>
</dbReference>
<name>A0A9W5YYV4_9EURO</name>
<evidence type="ECO:0000313" key="2">
    <source>
        <dbReference type="Proteomes" id="UP001143548"/>
    </source>
</evidence>
<evidence type="ECO:0000313" key="1">
    <source>
        <dbReference type="EMBL" id="GKZ26055.1"/>
    </source>
</evidence>